<keyword evidence="1" id="KW-0969">Cilium</keyword>
<evidence type="ECO:0000313" key="2">
    <source>
        <dbReference type="Proteomes" id="UP001439875"/>
    </source>
</evidence>
<gene>
    <name evidence="1" type="primary">fliD</name>
    <name evidence="1" type="ORF">WMO40_12405</name>
</gene>
<evidence type="ECO:0000313" key="1">
    <source>
        <dbReference type="EMBL" id="MEQ2527509.1"/>
    </source>
</evidence>
<name>A0ACC6SBW7_9BACI</name>
<reference evidence="1" key="1">
    <citation type="submission" date="2024-03" db="EMBL/GenBank/DDBJ databases">
        <title>Human intestinal bacterial collection.</title>
        <authorList>
            <person name="Pauvert C."/>
            <person name="Hitch T.C.A."/>
            <person name="Clavel T."/>
        </authorList>
    </citation>
    <scope>NUCLEOTIDE SEQUENCE</scope>
    <source>
        <strain evidence="1">CLA-AA-H227</strain>
    </source>
</reference>
<keyword evidence="1" id="KW-0282">Flagellum</keyword>
<organism evidence="1 2">
    <name type="scientific">Robertmurraya yapensis</name>
    <name type="common">ex Hitch et al 2024</name>
    <dbReference type="NCBI Taxonomy" id="3133160"/>
    <lineage>
        <taxon>Bacteria</taxon>
        <taxon>Bacillati</taxon>
        <taxon>Bacillota</taxon>
        <taxon>Bacilli</taxon>
        <taxon>Bacillales</taxon>
        <taxon>Bacillaceae</taxon>
        <taxon>Robertmurraya</taxon>
    </lineage>
</organism>
<sequence length="741" mass="78674">MSPSISSSSGYSYLQTAGGRYSGLASGIDTESIMEKLMQAESAQKEKLQQKYQTYEWKRDSYRSFYSKLSDLRDELYDDYALTSDWSIKTASSTNSSVASVQANASANGNLSISSIQSLASSAQPAIGTVTALTSDINASLSTKIGDINQFSSLFSDGATSKEFSITDGAGNKFDFSLNKTDTLQTAISKIKGSKVTLATGVTSAALNVSFTNGELRIDSSVKNLKGFDSTDKKSVTFASFLNSVLKDSDGNALSGSTNLKDISSLSSLFKDEDGNELASVDVKITDGTGADVGTITLEATTTIDDLASKLPPDFVVSYDDTTGALTSVSTKGQVSDSVGFISSVASGQILQTPSSNINGKNTLSDLGISGSDNSVTLRVLQKDGTMKDTTINYSSSDTIDSFISKLNSAGAGVSAIYSNGQLSLAVNATGASDDGGAAVKVVSGTTDGVGEYVFSRFGLDGTDLVASGSDAVYTVNGITMTSKSNTFTLNGYTVTLEDTLNATDNSGAPIGTQGAEIKVTSTTDTDAMIEKIKAFVKSYNELISSIRTSTSEKKYYDYAPLTDAQKSEMTEKEIEAWEAKSKSGILRNDSYLSNVTSNLRSAMYGEVGADSTYKYLFQIGISTSSSYTDGGKLVVDEEKLREAIENNSEAVMGMFTDTESGIIKQTRDVLKTGMDSIKSVAGTTSSVETTYTLGNQMKNLQSKIDDWKLRLEDIEQRYWEQFTAMETAISKANSVTSMFA</sequence>
<protein>
    <submittedName>
        <fullName evidence="1">Flagellar filament capping protein FliD</fullName>
    </submittedName>
</protein>
<comment type="caution">
    <text evidence="1">The sequence shown here is derived from an EMBL/GenBank/DDBJ whole genome shotgun (WGS) entry which is preliminary data.</text>
</comment>
<accession>A0ACC6SBW7</accession>
<dbReference type="Proteomes" id="UP001439875">
    <property type="component" value="Unassembled WGS sequence"/>
</dbReference>
<keyword evidence="1" id="KW-0966">Cell projection</keyword>
<proteinExistence type="predicted"/>
<keyword evidence="2" id="KW-1185">Reference proteome</keyword>
<dbReference type="EMBL" id="JBBMEW010000009">
    <property type="protein sequence ID" value="MEQ2527509.1"/>
    <property type="molecule type" value="Genomic_DNA"/>
</dbReference>